<dbReference type="AlphaFoldDB" id="A0AAN4QD51"/>
<dbReference type="Proteomes" id="UP000248291">
    <property type="component" value="Unassembled WGS sequence"/>
</dbReference>
<dbReference type="EMBL" id="BGKA01000300">
    <property type="protein sequence ID" value="GBH21551.1"/>
    <property type="molecule type" value="Genomic_DNA"/>
</dbReference>
<organism evidence="1 2">
    <name type="scientific">Pseudomonas syringae pv. actinidiae</name>
    <dbReference type="NCBI Taxonomy" id="103796"/>
    <lineage>
        <taxon>Bacteria</taxon>
        <taxon>Pseudomonadati</taxon>
        <taxon>Pseudomonadota</taxon>
        <taxon>Gammaproteobacteria</taxon>
        <taxon>Pseudomonadales</taxon>
        <taxon>Pseudomonadaceae</taxon>
        <taxon>Pseudomonas</taxon>
        <taxon>Pseudomonas syringae</taxon>
    </lineage>
</organism>
<reference evidence="1 2" key="1">
    <citation type="submission" date="2018-04" db="EMBL/GenBank/DDBJ databases">
        <title>Draft genome sequence of Pseudomonas syringae pv. actinidiae biovar 3 strains isolated from kiwifruit in Kagawa prefecture.</title>
        <authorList>
            <person name="Tabuchi M."/>
            <person name="Saito M."/>
            <person name="Fujiwara S."/>
            <person name="Sasa N."/>
            <person name="Akimitsu K."/>
            <person name="Gomi K."/>
            <person name="Konishi-Sugita S."/>
            <person name="Hamano K."/>
            <person name="Kataoka I."/>
        </authorList>
    </citation>
    <scope>NUCLEOTIDE SEQUENCE [LARGE SCALE GENOMIC DNA]</scope>
    <source>
        <strain evidence="1 2">MAFF212211</strain>
    </source>
</reference>
<sequence>MVELYDRAKLLDQVWSDPVQVVAPLYGLSDVGLKKLCSKLQIPTPPRGYWAKLKAGKRVHPRPKLHNYTGASKNLYRPTIAPEPQPKAAAEVDVRLQQLLDFEQRPENQIVVAERVRDWHPFVAAAREALVSPVIDQRDMPQTRGKGLNISVSTDLQNRALRVADALLKALEKRGHQVQQGAHSIEVVVFGDPQRLRLFEPSIRSAYVPTAKQLAAKAKGEWSYWPNWTFTPSGRLQVWVDDGYGGKIMDTDKRLVEQQLNKLMQMMATRAIESLIRKEQQALDDAKRLATREVALARQRQQGEEHQRLRDLENDAQNWGRAQTIRQYLRAMEQAATKGSQLSPEQLETIRWGRAEADWLDPLQPRIDDLLDEEIIVPPSDRWG</sequence>
<name>A0AAN4QD51_PSESF</name>
<evidence type="ECO:0000313" key="1">
    <source>
        <dbReference type="EMBL" id="GBH21551.1"/>
    </source>
</evidence>
<proteinExistence type="predicted"/>
<protein>
    <submittedName>
        <fullName evidence="1">2-polyprenyl-6-methoxyphenol hydroxylase and related FAD-dependent oxidoreductase</fullName>
    </submittedName>
</protein>
<comment type="caution">
    <text evidence="1">The sequence shown here is derived from an EMBL/GenBank/DDBJ whole genome shotgun (WGS) entry which is preliminary data.</text>
</comment>
<accession>A0AAN4QD51</accession>
<evidence type="ECO:0000313" key="2">
    <source>
        <dbReference type="Proteomes" id="UP000248291"/>
    </source>
</evidence>
<gene>
    <name evidence="1" type="ORF">KPSA3_07599</name>
</gene>
<dbReference type="RefSeq" id="WP_017683419.1">
    <property type="nucleotide sequence ID" value="NZ_BGKA01000300.1"/>
</dbReference>